<sequence length="594" mass="68105">MSVSIFKDKLMKASELCDHLLEAFVQSVEGERNGAAVNRRILRGIVDMYIEMGLYFAYLSPALVKETRRYYREEGQHLDRALTLPASTANVGASSSSPRVDVPYVLRHAETRIREERERADAYLDPKLKRHLIDEVQTMLISAHVTRILDLGFDAMMKQMSEEDLSRLYSLFRAIEKLDVLRMYWTVYIKTVGTAIVKNPENDDTLVESLLDLKQRLDRILANCMGSDPAFHHALKEAFESFINTRQGRPTRLIAKFLDRYLRSDNAEISDQSVNILLNRVLVLFRYIRGKDMFEAYYKQGLSRRLIHGTSASKDIELLVLSKLKNECGEGFTSRLEGMLKDIDISRDFAEKFSKSKAYKGAKVEFGPLTINKKYWPTYKPEKLEATSAAYEKYYCKEHDHRKLAWLSQLGTAVVAANYPAGPKEFEVTEYQALVLEAFNDQQSHSFGELRDTLGINGEDLSRTLMSLSRHDMPVLRKLTSGGSATKDDEFIANTEFTHADTRIRLFEIEGESESKDANRAEEKVHLDRTYKIDAAIVRTMKVHKQLSHTELINKLLGQIKFTIPELKGRIESVINRDFIERDEDNPSLLVFVP</sequence>
<keyword evidence="2" id="KW-1185">Reference proteome</keyword>
<name>A0ACC1HVH0_9FUNG</name>
<organism evidence="1 2">
    <name type="scientific">Spiromyces aspiralis</name>
    <dbReference type="NCBI Taxonomy" id="68401"/>
    <lineage>
        <taxon>Eukaryota</taxon>
        <taxon>Fungi</taxon>
        <taxon>Fungi incertae sedis</taxon>
        <taxon>Zoopagomycota</taxon>
        <taxon>Kickxellomycotina</taxon>
        <taxon>Kickxellomycetes</taxon>
        <taxon>Kickxellales</taxon>
        <taxon>Kickxellaceae</taxon>
        <taxon>Spiromyces</taxon>
    </lineage>
</organism>
<accession>A0ACC1HVH0</accession>
<comment type="caution">
    <text evidence="1">The sequence shown here is derived from an EMBL/GenBank/DDBJ whole genome shotgun (WGS) entry which is preliminary data.</text>
</comment>
<gene>
    <name evidence="1" type="ORF">EV182_000201</name>
</gene>
<proteinExistence type="predicted"/>
<reference evidence="1" key="1">
    <citation type="submission" date="2022-06" db="EMBL/GenBank/DDBJ databases">
        <title>Phylogenomic reconstructions and comparative analyses of Kickxellomycotina fungi.</title>
        <authorList>
            <person name="Reynolds N.K."/>
            <person name="Stajich J.E."/>
            <person name="Barry K."/>
            <person name="Grigoriev I.V."/>
            <person name="Crous P."/>
            <person name="Smith M.E."/>
        </authorList>
    </citation>
    <scope>NUCLEOTIDE SEQUENCE</scope>
    <source>
        <strain evidence="1">RSA 2271</strain>
    </source>
</reference>
<evidence type="ECO:0000313" key="1">
    <source>
        <dbReference type="EMBL" id="KAJ1680331.1"/>
    </source>
</evidence>
<dbReference type="Proteomes" id="UP001145114">
    <property type="component" value="Unassembled WGS sequence"/>
</dbReference>
<protein>
    <submittedName>
        <fullName evidence="1">Uncharacterized protein</fullName>
    </submittedName>
</protein>
<evidence type="ECO:0000313" key="2">
    <source>
        <dbReference type="Proteomes" id="UP001145114"/>
    </source>
</evidence>
<dbReference type="EMBL" id="JAMZIH010000006">
    <property type="protein sequence ID" value="KAJ1680331.1"/>
    <property type="molecule type" value="Genomic_DNA"/>
</dbReference>